<dbReference type="SUPFAM" id="SSF57501">
    <property type="entry name" value="Cystine-knot cytokines"/>
    <property type="match status" value="1"/>
</dbReference>
<keyword evidence="3" id="KW-1185">Reference proteome</keyword>
<evidence type="ECO:0000256" key="1">
    <source>
        <dbReference type="SAM" id="MobiDB-lite"/>
    </source>
</evidence>
<sequence>MTPYGVILLLFGIVDLSIPNEVISQNIVELDPLAETTISSINSLPNLETNPNVSILSFNETLRRMKRHYHYNFFNGFINQRIYGNRIPQCPCVINPGSNKCIAYDSRYQAASVEEAIVSFPDFTADPSSFPGPLNEKTFLCRTLECQACAAIIIERLKKIGFLAWNAQLALNIPPGIDLRYCRRLRFSRPHRTFSPPSTISPAMKAIILEGKRRAGLLKGGEVPQQSFRGELHPVTIATGSRGDSNQYYRVQAPWSDSSGSQSWNAFPQSSHSLPVAIPQQIIQPLQVSYVQPQVPSSSYPSGPPTAFQQSSTADDGTAFGITPSFTWLRKSKRQAMGDRILGNRFVIGCVERGESESDDSDMLTLCGACWTWRQLPEDYFPRLVNELVCKQGADGYCLSGWGSCYQKFRNLDVLRRVRGEWTPTTISTASCCDCRVKAGTEIHALVVGQA</sequence>
<evidence type="ECO:0000313" key="3">
    <source>
        <dbReference type="Proteomes" id="UP000036681"/>
    </source>
</evidence>
<evidence type="ECO:0000256" key="2">
    <source>
        <dbReference type="SAM" id="SignalP"/>
    </source>
</evidence>
<feature type="signal peptide" evidence="2">
    <location>
        <begin position="1"/>
        <end position="24"/>
    </location>
</feature>
<reference evidence="4" key="1">
    <citation type="submission" date="2017-02" db="UniProtKB">
        <authorList>
            <consortium name="WormBaseParasite"/>
        </authorList>
    </citation>
    <scope>IDENTIFICATION</scope>
</reference>
<dbReference type="AlphaFoldDB" id="A0A0M3ILJ4"/>
<evidence type="ECO:0000313" key="4">
    <source>
        <dbReference type="WBParaSite" id="ALUE_0001962201-mRNA-1"/>
    </source>
</evidence>
<feature type="region of interest" description="Disordered" evidence="1">
    <location>
        <begin position="294"/>
        <end position="314"/>
    </location>
</feature>
<dbReference type="InterPro" id="IPR029034">
    <property type="entry name" value="Cystine-knot_cytokine"/>
</dbReference>
<dbReference type="WBParaSite" id="ALUE_0001962201-mRNA-1">
    <property type="protein sequence ID" value="ALUE_0001962201-mRNA-1"/>
    <property type="gene ID" value="ALUE_0001962201"/>
</dbReference>
<dbReference type="PANTHER" id="PTHR33995:SF8">
    <property type="entry name" value="PRION-LIKE-(Q_N-RICH)-DOMAIN-BEARING PROTEIN"/>
    <property type="match status" value="1"/>
</dbReference>
<feature type="chain" id="PRO_5005657292" evidence="2">
    <location>
        <begin position="25"/>
        <end position="451"/>
    </location>
</feature>
<protein>
    <submittedName>
        <fullName evidence="4">Gnk2-homologous domain-containing protein</fullName>
    </submittedName>
</protein>
<name>A0A0M3ILJ4_ASCLU</name>
<organism evidence="3 4">
    <name type="scientific">Ascaris lumbricoides</name>
    <name type="common">Giant roundworm</name>
    <dbReference type="NCBI Taxonomy" id="6252"/>
    <lineage>
        <taxon>Eukaryota</taxon>
        <taxon>Metazoa</taxon>
        <taxon>Ecdysozoa</taxon>
        <taxon>Nematoda</taxon>
        <taxon>Chromadorea</taxon>
        <taxon>Rhabditida</taxon>
        <taxon>Spirurina</taxon>
        <taxon>Ascaridomorpha</taxon>
        <taxon>Ascaridoidea</taxon>
        <taxon>Ascarididae</taxon>
        <taxon>Ascaris</taxon>
    </lineage>
</organism>
<accession>A0A0M3ILJ4</accession>
<dbReference type="Proteomes" id="UP000036681">
    <property type="component" value="Unplaced"/>
</dbReference>
<keyword evidence="2" id="KW-0732">Signal</keyword>
<proteinExistence type="predicted"/>
<dbReference type="PANTHER" id="PTHR33995">
    <property type="entry name" value="PROTEIN CBG18546"/>
    <property type="match status" value="1"/>
</dbReference>